<accession>A0ABW8GH54</accession>
<evidence type="ECO:0000256" key="1">
    <source>
        <dbReference type="SAM" id="SignalP"/>
    </source>
</evidence>
<name>A0ABW8GH54_9PROT</name>
<keyword evidence="3" id="KW-1185">Reference proteome</keyword>
<dbReference type="EMBL" id="JBIWXY010000001">
    <property type="protein sequence ID" value="MFJ5444705.1"/>
    <property type="molecule type" value="Genomic_DNA"/>
</dbReference>
<keyword evidence="1" id="KW-0732">Signal</keyword>
<protein>
    <recommendedName>
        <fullName evidence="4">Lipoprotein</fullName>
    </recommendedName>
</protein>
<proteinExistence type="predicted"/>
<evidence type="ECO:0000313" key="3">
    <source>
        <dbReference type="Proteomes" id="UP001617669"/>
    </source>
</evidence>
<gene>
    <name evidence="2" type="ORF">ACIKP9_00535</name>
</gene>
<feature type="signal peptide" evidence="1">
    <location>
        <begin position="1"/>
        <end position="22"/>
    </location>
</feature>
<evidence type="ECO:0008006" key="4">
    <source>
        <dbReference type="Google" id="ProtNLM"/>
    </source>
</evidence>
<feature type="chain" id="PRO_5045852802" description="Lipoprotein" evidence="1">
    <location>
        <begin position="23"/>
        <end position="138"/>
    </location>
</feature>
<comment type="caution">
    <text evidence="2">The sequence shown here is derived from an EMBL/GenBank/DDBJ whole genome shotgun (WGS) entry which is preliminary data.</text>
</comment>
<dbReference type="RefSeq" id="WP_400877868.1">
    <property type="nucleotide sequence ID" value="NZ_JBIWXY010000001.1"/>
</dbReference>
<evidence type="ECO:0000313" key="2">
    <source>
        <dbReference type="EMBL" id="MFJ5444705.1"/>
    </source>
</evidence>
<organism evidence="2 3">
    <name type="scientific">Methylobacillus methanolivorans</name>
    <dbReference type="NCBI Taxonomy" id="1848927"/>
    <lineage>
        <taxon>Bacteria</taxon>
        <taxon>Pseudomonadati</taxon>
        <taxon>Pseudomonadota</taxon>
        <taxon>Betaproteobacteria</taxon>
        <taxon>Nitrosomonadales</taxon>
        <taxon>Methylophilaceae</taxon>
        <taxon>Methylobacillus</taxon>
    </lineage>
</organism>
<dbReference type="Proteomes" id="UP001617669">
    <property type="component" value="Unassembled WGS sequence"/>
</dbReference>
<reference evidence="2 3" key="1">
    <citation type="submission" date="2024-11" db="EMBL/GenBank/DDBJ databases">
        <authorList>
            <person name="Kaparullina E.N."/>
            <person name="Delegan Y.A."/>
            <person name="Doronina N.V."/>
        </authorList>
    </citation>
    <scope>NUCLEOTIDE SEQUENCE [LARGE SCALE GENOMIC DNA]</scope>
    <source>
        <strain evidence="2 3">7sh_L</strain>
    </source>
</reference>
<sequence>MKSTLSLLLLLASIIMSTPALARSTVPAINLDNIAITSASGASLKDSDVEQAIITAAGINQWSITKKEPGEIIAKLVVRNKHMIEVKILYSATQYSLLYSGSDNMKYELKDSTTYIHPFYNKWVAALRESIDRELLRR</sequence>